<dbReference type="RefSeq" id="WP_064240612.1">
    <property type="nucleotide sequence ID" value="NZ_LPUX01000050.1"/>
</dbReference>
<reference evidence="2 3" key="1">
    <citation type="journal article" date="2016" name="Int. J. Syst. Evol. Microbiol.">
        <title>Ensifer glycinis sp. nov., an novel rhizobial species associated with Glycine spp.</title>
        <authorList>
            <person name="Yan H."/>
            <person name="Yan J."/>
            <person name="Sui X.H."/>
            <person name="Wang E.T."/>
            <person name="Chen W.X."/>
            <person name="Zhang X.X."/>
            <person name="Chen W.F."/>
        </authorList>
    </citation>
    <scope>NUCLEOTIDE SEQUENCE [LARGE SCALE GENOMIC DNA]</scope>
    <source>
        <strain evidence="2 3">CCBAU 23380</strain>
    </source>
</reference>
<name>A0A178Y5U2_9HYPH</name>
<dbReference type="EMBL" id="LPUX01000050">
    <property type="protein sequence ID" value="OAP42776.1"/>
    <property type="molecule type" value="Genomic_DNA"/>
</dbReference>
<dbReference type="STRING" id="1472378.AU381_14970"/>
<keyword evidence="3" id="KW-1185">Reference proteome</keyword>
<feature type="transmembrane region" description="Helical" evidence="1">
    <location>
        <begin position="33"/>
        <end position="59"/>
    </location>
</feature>
<proteinExistence type="predicted"/>
<keyword evidence="1" id="KW-1133">Transmembrane helix</keyword>
<dbReference type="OrthoDB" id="5959103at2"/>
<evidence type="ECO:0000313" key="2">
    <source>
        <dbReference type="EMBL" id="OAP42776.1"/>
    </source>
</evidence>
<evidence type="ECO:0000313" key="3">
    <source>
        <dbReference type="Proteomes" id="UP000094025"/>
    </source>
</evidence>
<comment type="caution">
    <text evidence="2">The sequence shown here is derived from an EMBL/GenBank/DDBJ whole genome shotgun (WGS) entry which is preliminary data.</text>
</comment>
<dbReference type="AlphaFoldDB" id="A0A178Y5U2"/>
<keyword evidence="1" id="KW-0472">Membrane</keyword>
<sequence length="96" mass="10846">MTNGGRKRYFGIDPQTRQIVLGKWRIRLPESPALRIAIGSLLVVCGLLGFLPVLGFWMVPLGLLVLSHDIPAVRRARRRLAVWWARRRGTENSSGK</sequence>
<evidence type="ECO:0000256" key="1">
    <source>
        <dbReference type="SAM" id="Phobius"/>
    </source>
</evidence>
<dbReference type="Proteomes" id="UP000094025">
    <property type="component" value="Unassembled WGS sequence"/>
</dbReference>
<gene>
    <name evidence="2" type="ORF">AU381_14970</name>
</gene>
<protein>
    <recommendedName>
        <fullName evidence="4">Transmembrane protein (PGPGW)</fullName>
    </recommendedName>
</protein>
<accession>A0A178Y5U2</accession>
<keyword evidence="1" id="KW-0812">Transmembrane</keyword>
<organism evidence="2 3">
    <name type="scientific">Sinorhizobium glycinis</name>
    <dbReference type="NCBI Taxonomy" id="1472378"/>
    <lineage>
        <taxon>Bacteria</taxon>
        <taxon>Pseudomonadati</taxon>
        <taxon>Pseudomonadota</taxon>
        <taxon>Alphaproteobacteria</taxon>
        <taxon>Hyphomicrobiales</taxon>
        <taxon>Rhizobiaceae</taxon>
        <taxon>Sinorhizobium/Ensifer group</taxon>
        <taxon>Sinorhizobium</taxon>
    </lineage>
</organism>
<evidence type="ECO:0008006" key="4">
    <source>
        <dbReference type="Google" id="ProtNLM"/>
    </source>
</evidence>